<keyword evidence="2" id="KW-1185">Reference proteome</keyword>
<dbReference type="Proteomes" id="UP000824681">
    <property type="component" value="Chromosome"/>
</dbReference>
<dbReference type="EMBL" id="CP068985">
    <property type="protein sequence ID" value="QYC41720.1"/>
    <property type="molecule type" value="Genomic_DNA"/>
</dbReference>
<accession>A0ABX8U236</accession>
<gene>
    <name evidence="1" type="ORF">Nocox_20560</name>
</gene>
<name>A0ABX8U236_9ACTN</name>
<evidence type="ECO:0008006" key="3">
    <source>
        <dbReference type="Google" id="ProtNLM"/>
    </source>
</evidence>
<organism evidence="1 2">
    <name type="scientific">Nonomuraea coxensis DSM 45129</name>
    <dbReference type="NCBI Taxonomy" id="1122611"/>
    <lineage>
        <taxon>Bacteria</taxon>
        <taxon>Bacillati</taxon>
        <taxon>Actinomycetota</taxon>
        <taxon>Actinomycetes</taxon>
        <taxon>Streptosporangiales</taxon>
        <taxon>Streptosporangiaceae</taxon>
        <taxon>Nonomuraea</taxon>
    </lineage>
</organism>
<protein>
    <recommendedName>
        <fullName evidence="3">TetR family transcriptional regulator</fullName>
    </recommendedName>
</protein>
<evidence type="ECO:0000313" key="1">
    <source>
        <dbReference type="EMBL" id="QYC41720.1"/>
    </source>
</evidence>
<sequence>MSGGRVIERGRQTGEFDDRLPLGWLVTAIVKLAHSASEEQQAGRMSSQEAEHALRTSVLRLLGAAREEDDAYRSR</sequence>
<reference evidence="1 2" key="1">
    <citation type="journal article" date="2021" name="ACS Chem. Biol.">
        <title>Genomic-Led Discovery of a Novel Glycopeptide Antibiotic by Nonomuraea coxensis DSM 45129.</title>
        <authorList>
            <person name="Yushchuk O."/>
            <person name="Vior N.M."/>
            <person name="Andreo-Vidal A."/>
            <person name="Berini F."/>
            <person name="Ruckert C."/>
            <person name="Busche T."/>
            <person name="Binda E."/>
            <person name="Kalinowski J."/>
            <person name="Truman A.W."/>
            <person name="Marinelli F."/>
        </authorList>
    </citation>
    <scope>NUCLEOTIDE SEQUENCE [LARGE SCALE GENOMIC DNA]</scope>
    <source>
        <strain evidence="1 2">DSM 45129</strain>
    </source>
</reference>
<proteinExistence type="predicted"/>
<evidence type="ECO:0000313" key="2">
    <source>
        <dbReference type="Proteomes" id="UP000824681"/>
    </source>
</evidence>